<sequence>MDILVTGASGFSGSHLVRTLLARGHRVTALIGRSRGRLDPALVDNPALTVLPCDLSAPGQSLPPRVDAIVHAAARSPMPGITAAGMVRDNTQATANLITYATGAGAKTFVYLSSLSIYGSIADPEVDETTPIVNPDAYGMTKLLGELMLREIAALRSVSIRLPGVVGPNSVRNWLTGVIERARAEEDITVFNPDALFNNAIHVDDLSTFVADLVESKHWNSHDALTVGASKSISVLEAIETLLRALGSSSRVRVNAERRPSFLISSKKAQQKYGYVPVPIADVLRRIGMENRPSVASSS</sequence>
<dbReference type="KEGG" id="ptaw:DW352_00030"/>
<evidence type="ECO:0000259" key="1">
    <source>
        <dbReference type="Pfam" id="PF01370"/>
    </source>
</evidence>
<evidence type="ECO:0000313" key="2">
    <source>
        <dbReference type="EMBL" id="AXK79046.1"/>
    </source>
</evidence>
<dbReference type="PANTHER" id="PTHR43245">
    <property type="entry name" value="BIFUNCTIONAL POLYMYXIN RESISTANCE PROTEIN ARNA"/>
    <property type="match status" value="1"/>
</dbReference>
<dbReference type="SUPFAM" id="SSF51735">
    <property type="entry name" value="NAD(P)-binding Rossmann-fold domains"/>
    <property type="match status" value="1"/>
</dbReference>
<keyword evidence="3" id="KW-1185">Reference proteome</keyword>
<organism evidence="2 3">
    <name type="scientific">Pseudolabrys taiwanensis</name>
    <dbReference type="NCBI Taxonomy" id="331696"/>
    <lineage>
        <taxon>Bacteria</taxon>
        <taxon>Pseudomonadati</taxon>
        <taxon>Pseudomonadota</taxon>
        <taxon>Alphaproteobacteria</taxon>
        <taxon>Hyphomicrobiales</taxon>
        <taxon>Xanthobacteraceae</taxon>
        <taxon>Pseudolabrys</taxon>
    </lineage>
</organism>
<reference evidence="2 3" key="1">
    <citation type="submission" date="2018-07" db="EMBL/GenBank/DDBJ databases">
        <authorList>
            <person name="Quirk P.G."/>
            <person name="Krulwich T.A."/>
        </authorList>
    </citation>
    <scope>NUCLEOTIDE SEQUENCE [LARGE SCALE GENOMIC DNA]</scope>
    <source>
        <strain evidence="2 3">CC-BB4</strain>
    </source>
</reference>
<dbReference type="Proteomes" id="UP000254889">
    <property type="component" value="Chromosome"/>
</dbReference>
<dbReference type="AlphaFoldDB" id="A0A345ZQ49"/>
<dbReference type="InterPro" id="IPR001509">
    <property type="entry name" value="Epimerase_deHydtase"/>
</dbReference>
<dbReference type="EMBL" id="CP031417">
    <property type="protein sequence ID" value="AXK79046.1"/>
    <property type="molecule type" value="Genomic_DNA"/>
</dbReference>
<dbReference type="Pfam" id="PF01370">
    <property type="entry name" value="Epimerase"/>
    <property type="match status" value="1"/>
</dbReference>
<dbReference type="Gene3D" id="3.40.50.720">
    <property type="entry name" value="NAD(P)-binding Rossmann-like Domain"/>
    <property type="match status" value="1"/>
</dbReference>
<dbReference type="InterPro" id="IPR036291">
    <property type="entry name" value="NAD(P)-bd_dom_sf"/>
</dbReference>
<proteinExistence type="predicted"/>
<dbReference type="InterPro" id="IPR050177">
    <property type="entry name" value="Lipid_A_modif_metabolic_enz"/>
</dbReference>
<protein>
    <submittedName>
        <fullName evidence="2">NAD(P)-dependent oxidoreductase</fullName>
    </submittedName>
</protein>
<gene>
    <name evidence="2" type="ORF">DW352_00030</name>
</gene>
<feature type="domain" description="NAD-dependent epimerase/dehydratase" evidence="1">
    <location>
        <begin position="3"/>
        <end position="214"/>
    </location>
</feature>
<accession>A0A345ZQ49</accession>
<evidence type="ECO:0000313" key="3">
    <source>
        <dbReference type="Proteomes" id="UP000254889"/>
    </source>
</evidence>
<name>A0A345ZQ49_9HYPH</name>
<dbReference type="OrthoDB" id="7352636at2"/>
<dbReference type="RefSeq" id="WP_115687348.1">
    <property type="nucleotide sequence ID" value="NZ_CP031417.1"/>
</dbReference>